<reference evidence="1 2" key="1">
    <citation type="submission" date="2020-08" db="EMBL/GenBank/DDBJ databases">
        <title>Sequencing the genomes of 1000 actinobacteria strains.</title>
        <authorList>
            <person name="Klenk H.-P."/>
        </authorList>
    </citation>
    <scope>NUCLEOTIDE SEQUENCE [LARGE SCALE GENOMIC DNA]</scope>
    <source>
        <strain evidence="1 2">DSM 45859</strain>
    </source>
</reference>
<keyword evidence="2" id="KW-1185">Reference proteome</keyword>
<accession>A0A840J8G8</accession>
<dbReference type="AlphaFoldDB" id="A0A840J8G8"/>
<sequence length="45" mass="5187">MLDLYRRGESKLDELVTRQYRRDAVAQAFRDQSAGELVVGVVLFD</sequence>
<name>A0A840J8G8_9PSEU</name>
<dbReference type="RefSeq" id="WP_246459073.1">
    <property type="nucleotide sequence ID" value="NZ_JACHMG010000001.1"/>
</dbReference>
<gene>
    <name evidence="1" type="ORF">BJY18_007163</name>
</gene>
<evidence type="ECO:0000313" key="2">
    <source>
        <dbReference type="Proteomes" id="UP000581769"/>
    </source>
</evidence>
<proteinExistence type="predicted"/>
<protein>
    <submittedName>
        <fullName evidence="1">Zn-dependent alcohol dehydrogenase</fullName>
    </submittedName>
</protein>
<organism evidence="1 2">
    <name type="scientific">Amycolatopsis jiangsuensis</name>
    <dbReference type="NCBI Taxonomy" id="1181879"/>
    <lineage>
        <taxon>Bacteria</taxon>
        <taxon>Bacillati</taxon>
        <taxon>Actinomycetota</taxon>
        <taxon>Actinomycetes</taxon>
        <taxon>Pseudonocardiales</taxon>
        <taxon>Pseudonocardiaceae</taxon>
        <taxon>Amycolatopsis</taxon>
    </lineage>
</organism>
<evidence type="ECO:0000313" key="1">
    <source>
        <dbReference type="EMBL" id="MBB4689678.1"/>
    </source>
</evidence>
<dbReference type="EMBL" id="JACHMG010000001">
    <property type="protein sequence ID" value="MBB4689678.1"/>
    <property type="molecule type" value="Genomic_DNA"/>
</dbReference>
<comment type="caution">
    <text evidence="1">The sequence shown here is derived from an EMBL/GenBank/DDBJ whole genome shotgun (WGS) entry which is preliminary data.</text>
</comment>
<dbReference type="Proteomes" id="UP000581769">
    <property type="component" value="Unassembled WGS sequence"/>
</dbReference>